<feature type="compositionally biased region" description="Basic and acidic residues" evidence="1">
    <location>
        <begin position="25"/>
        <end position="38"/>
    </location>
</feature>
<feature type="region of interest" description="Disordered" evidence="1">
    <location>
        <begin position="164"/>
        <end position="198"/>
    </location>
</feature>
<evidence type="ECO:0000313" key="3">
    <source>
        <dbReference type="Proteomes" id="UP001140560"/>
    </source>
</evidence>
<dbReference type="EMBL" id="JAPEUY010000007">
    <property type="protein sequence ID" value="KAJ4371462.1"/>
    <property type="molecule type" value="Genomic_DNA"/>
</dbReference>
<keyword evidence="3" id="KW-1185">Reference proteome</keyword>
<sequence>MEPFHRTLSNMNLASADTENYSADLHGKAGDDTPEASKSHAGRGMVRAFSASRALQQVMGFQEPDPFVPPPAVPEDLEERFVEGLGEYGLDYMTGVGMPPQETVREAGKSKLPDIVEEAESPVSDTTTHEDAVGEKIVTKQNSQFKIPMSPLVAQAVMGSGPQVEVVSRTSPPPVSYESDGANDTDIGETTSGQLGTRVHHGFDSSTSLAETPLSYPRGSAAASGAFTEAVHAHCASANTQETTNAAQWSAFAPMPLFPSPRVEQPSEDFSPIQPVISGAHARQIIPTTQEDVIKSSFAVRQKPTVPSIIVEAPSPRNKNKKKKPKSRKRAPSTTTPELSEPLPTRVRAERTTGLPTLPLASEALWKFKFPGNTHALLTILLTWQLKMQSCYNRHPNPKSFAVNPAFPYAVTPPVYQRLVSVSFYDTSVEPHKEIRFLGPGDAAEMIYAEVDTFRDEEDIEEFEEQQKQDDRLAAVKRALGLDTGYEKGSRQMAMHHRAKTGEGRWAYILVKGNKTGGPNDTAPQLMVAWHISAVTASSTCLHSIFPDDHPGFAAPAPVPAPPLKRSVSFQNLLSGARNPIRMYKSLHSTSTLELPKVDLVDTAAHDGAQTLHRTVLRMGKAGRVPLIEGFRVDVQAFRGGWRRWGGEGKVMMWRQRE</sequence>
<name>A0A9W9CNE6_9PLEO</name>
<comment type="caution">
    <text evidence="2">The sequence shown here is derived from an EMBL/GenBank/DDBJ whole genome shotgun (WGS) entry which is preliminary data.</text>
</comment>
<organism evidence="2 3">
    <name type="scientific">Neocucurbitaria cava</name>
    <dbReference type="NCBI Taxonomy" id="798079"/>
    <lineage>
        <taxon>Eukaryota</taxon>
        <taxon>Fungi</taxon>
        <taxon>Dikarya</taxon>
        <taxon>Ascomycota</taxon>
        <taxon>Pezizomycotina</taxon>
        <taxon>Dothideomycetes</taxon>
        <taxon>Pleosporomycetidae</taxon>
        <taxon>Pleosporales</taxon>
        <taxon>Pleosporineae</taxon>
        <taxon>Cucurbitariaceae</taxon>
        <taxon>Neocucurbitaria</taxon>
    </lineage>
</organism>
<evidence type="ECO:0000313" key="2">
    <source>
        <dbReference type="EMBL" id="KAJ4371462.1"/>
    </source>
</evidence>
<dbReference type="OrthoDB" id="3800839at2759"/>
<reference evidence="2" key="1">
    <citation type="submission" date="2022-10" db="EMBL/GenBank/DDBJ databases">
        <title>Tapping the CABI collections for fungal endophytes: first genome assemblies for Collariella, Neodidymelliopsis, Ascochyta clinopodiicola, Didymella pomorum, Didymosphaeria variabile, Neocosmospora piperis and Neocucurbitaria cava.</title>
        <authorList>
            <person name="Hill R."/>
        </authorList>
    </citation>
    <scope>NUCLEOTIDE SEQUENCE</scope>
    <source>
        <strain evidence="2">IMI 356814</strain>
    </source>
</reference>
<evidence type="ECO:0000256" key="1">
    <source>
        <dbReference type="SAM" id="MobiDB-lite"/>
    </source>
</evidence>
<protein>
    <submittedName>
        <fullName evidence="2">Uncharacterized protein</fullName>
    </submittedName>
</protein>
<accession>A0A9W9CNE6</accession>
<dbReference type="AlphaFoldDB" id="A0A9W9CNE6"/>
<feature type="region of interest" description="Disordered" evidence="1">
    <location>
        <begin position="307"/>
        <end position="350"/>
    </location>
</feature>
<feature type="region of interest" description="Disordered" evidence="1">
    <location>
        <begin position="23"/>
        <end position="43"/>
    </location>
</feature>
<feature type="compositionally biased region" description="Basic residues" evidence="1">
    <location>
        <begin position="318"/>
        <end position="331"/>
    </location>
</feature>
<gene>
    <name evidence="2" type="ORF">N0V83_004679</name>
</gene>
<proteinExistence type="predicted"/>
<dbReference type="Proteomes" id="UP001140560">
    <property type="component" value="Unassembled WGS sequence"/>
</dbReference>
<feature type="compositionally biased region" description="Low complexity" evidence="1">
    <location>
        <begin position="332"/>
        <end position="345"/>
    </location>
</feature>